<name>A0ABM8BXT9_9MOLU</name>
<dbReference type="EMBL" id="AP026933">
    <property type="protein sequence ID" value="BDT04665.1"/>
    <property type="molecule type" value="Genomic_DNA"/>
</dbReference>
<reference evidence="1 2" key="1">
    <citation type="journal article" date="2022" name="Front. Microbiol.">
        <title>Male-killing mechanisms vary between Spiroplasma species.</title>
        <authorList>
            <person name="Arai H."/>
            <person name="Inoue M."/>
            <person name="Kageyama D."/>
        </authorList>
    </citation>
    <scope>NUCLEOTIDE SEQUENCE [LARGE SCALE GENOMIC DNA]</scope>
    <source>
        <strain evidence="2">sHm</strain>
    </source>
</reference>
<evidence type="ECO:0000313" key="2">
    <source>
        <dbReference type="Proteomes" id="UP001163387"/>
    </source>
</evidence>
<keyword evidence="2" id="KW-1185">Reference proteome</keyword>
<accession>A0ABM8BXT9</accession>
<dbReference type="RefSeq" id="WP_281748371.1">
    <property type="nucleotide sequence ID" value="NZ_AP026933.1"/>
</dbReference>
<dbReference type="Proteomes" id="UP001163387">
    <property type="component" value="Chromosome"/>
</dbReference>
<protein>
    <submittedName>
        <fullName evidence="1">Uncharacterized protein</fullName>
    </submittedName>
</protein>
<sequence length="67" mass="7813">MAKNDNCSCGQLFHLARYMCKLCDQVICPKRVLQNLYTGKYYCPNCILDIALNKAMREQESKLNYET</sequence>
<evidence type="ECO:0000313" key="1">
    <source>
        <dbReference type="EMBL" id="BDT04665.1"/>
    </source>
</evidence>
<proteinExistence type="predicted"/>
<organism evidence="1 2">
    <name type="scientific">Spiroplasma ixodetis</name>
    <dbReference type="NCBI Taxonomy" id="2141"/>
    <lineage>
        <taxon>Bacteria</taxon>
        <taxon>Bacillati</taxon>
        <taxon>Mycoplasmatota</taxon>
        <taxon>Mollicutes</taxon>
        <taxon>Entomoplasmatales</taxon>
        <taxon>Spiroplasmataceae</taxon>
        <taxon>Spiroplasma</taxon>
    </lineage>
</organism>
<gene>
    <name evidence="1" type="ORF">SHM_23110</name>
</gene>